<evidence type="ECO:0000313" key="1">
    <source>
        <dbReference type="EMBL" id="NIA68353.1"/>
    </source>
</evidence>
<dbReference type="RefSeq" id="WP_167222837.1">
    <property type="nucleotide sequence ID" value="NZ_JAAQPH010000004.1"/>
</dbReference>
<organism evidence="1 2">
    <name type="scientific">Pelagibius litoralis</name>
    <dbReference type="NCBI Taxonomy" id="374515"/>
    <lineage>
        <taxon>Bacteria</taxon>
        <taxon>Pseudomonadati</taxon>
        <taxon>Pseudomonadota</taxon>
        <taxon>Alphaproteobacteria</taxon>
        <taxon>Rhodospirillales</taxon>
        <taxon>Rhodovibrionaceae</taxon>
        <taxon>Pelagibius</taxon>
    </lineage>
</organism>
<sequence>MADLQQIVGAILRDLAKARFSADLYSRSIARYYENDYLLRKFPVPRADVEEVEIDLKFSIAGVPESEVNNESQEANAAVLFERSVERLVATFLDLARARNEADETFRETWWKYLTKGFNSSALRIDMRQKVLRYFIESYTHMIDDDGNFDAGLALAELERPFRWAMEQYAKDIYSQSEEAEVEMKQALRALIQPIVGDKGIADAVQAMAKPIKTIWHGNSDARIEIMVEGGQLSQLSEAAISSVKIKAVVRNMVWTEVKVGERTTRHVLTSE</sequence>
<accession>A0A967CBH3</accession>
<reference evidence="1" key="1">
    <citation type="submission" date="2020-03" db="EMBL/GenBank/DDBJ databases">
        <title>Genome of Pelagibius litoralis DSM 21314T.</title>
        <authorList>
            <person name="Wang G."/>
        </authorList>
    </citation>
    <scope>NUCLEOTIDE SEQUENCE</scope>
    <source>
        <strain evidence="1">DSM 21314</strain>
    </source>
</reference>
<protein>
    <submittedName>
        <fullName evidence="1">Uncharacterized protein</fullName>
    </submittedName>
</protein>
<evidence type="ECO:0000313" key="2">
    <source>
        <dbReference type="Proteomes" id="UP000761264"/>
    </source>
</evidence>
<dbReference type="EMBL" id="JAAQPH010000004">
    <property type="protein sequence ID" value="NIA68353.1"/>
    <property type="molecule type" value="Genomic_DNA"/>
</dbReference>
<gene>
    <name evidence="1" type="ORF">HBA54_07090</name>
</gene>
<dbReference type="AlphaFoldDB" id="A0A967CBH3"/>
<proteinExistence type="predicted"/>
<name>A0A967CBH3_9PROT</name>
<keyword evidence="2" id="KW-1185">Reference proteome</keyword>
<dbReference type="Proteomes" id="UP000761264">
    <property type="component" value="Unassembled WGS sequence"/>
</dbReference>
<comment type="caution">
    <text evidence="1">The sequence shown here is derived from an EMBL/GenBank/DDBJ whole genome shotgun (WGS) entry which is preliminary data.</text>
</comment>